<sequence>MELRSALLKAYVTVQEKKALEAEAARRGITLSDLLRAAALAELQKARAEQGE</sequence>
<organism evidence="1 2">
    <name type="scientific">Insolitispirillum peregrinum</name>
    <dbReference type="NCBI Taxonomy" id="80876"/>
    <lineage>
        <taxon>Bacteria</taxon>
        <taxon>Pseudomonadati</taxon>
        <taxon>Pseudomonadota</taxon>
        <taxon>Alphaproteobacteria</taxon>
        <taxon>Rhodospirillales</taxon>
        <taxon>Novispirillaceae</taxon>
        <taxon>Insolitispirillum</taxon>
    </lineage>
</organism>
<evidence type="ECO:0000313" key="1">
    <source>
        <dbReference type="EMBL" id="SIS85178.1"/>
    </source>
</evidence>
<protein>
    <submittedName>
        <fullName evidence="1">Uncharacterized protein</fullName>
    </submittedName>
</protein>
<proteinExistence type="predicted"/>
<keyword evidence="2" id="KW-1185">Reference proteome</keyword>
<dbReference type="InterPro" id="IPR053842">
    <property type="entry name" value="NikA-like"/>
</dbReference>
<evidence type="ECO:0000313" key="2">
    <source>
        <dbReference type="Proteomes" id="UP000185678"/>
    </source>
</evidence>
<gene>
    <name evidence="1" type="ORF">SAMN05421779_104107</name>
</gene>
<dbReference type="RefSeq" id="WP_175617056.1">
    <property type="nucleotide sequence ID" value="NZ_FTOA01000004.1"/>
</dbReference>
<name>A0A1N7MGL8_9PROT</name>
<dbReference type="EMBL" id="FTOA01000004">
    <property type="protein sequence ID" value="SIS85178.1"/>
    <property type="molecule type" value="Genomic_DNA"/>
</dbReference>
<dbReference type="AlphaFoldDB" id="A0A1N7MGL8"/>
<dbReference type="Proteomes" id="UP000185678">
    <property type="component" value="Unassembled WGS sequence"/>
</dbReference>
<reference evidence="1 2" key="1">
    <citation type="submission" date="2017-01" db="EMBL/GenBank/DDBJ databases">
        <authorList>
            <person name="Mah S.A."/>
            <person name="Swanson W.J."/>
            <person name="Moy G.W."/>
            <person name="Vacquier V.D."/>
        </authorList>
    </citation>
    <scope>NUCLEOTIDE SEQUENCE [LARGE SCALE GENOMIC DNA]</scope>
    <source>
        <strain evidence="1 2">DSM 11589</strain>
    </source>
</reference>
<accession>A0A1N7MGL8</accession>
<dbReference type="STRING" id="80876.SAMN05421779_104107"/>
<dbReference type="Pfam" id="PF21983">
    <property type="entry name" value="NikA-like"/>
    <property type="match status" value="1"/>
</dbReference>